<dbReference type="OrthoDB" id="2381924at2759"/>
<dbReference type="InterPro" id="IPR008906">
    <property type="entry name" value="HATC_C_dom"/>
</dbReference>
<reference evidence="2 3" key="1">
    <citation type="submission" date="2018-06" db="EMBL/GenBank/DDBJ databases">
        <title>Comparative genomics reveals the genomic features of Rhizophagus irregularis, R. cerebriforme, R. diaphanum and Gigaspora rosea, and their symbiotic lifestyle signature.</title>
        <authorList>
            <person name="Morin E."/>
            <person name="San Clemente H."/>
            <person name="Chen E.C.H."/>
            <person name="De La Providencia I."/>
            <person name="Hainaut M."/>
            <person name="Kuo A."/>
            <person name="Kohler A."/>
            <person name="Murat C."/>
            <person name="Tang N."/>
            <person name="Roy S."/>
            <person name="Loubradou J."/>
            <person name="Henrissat B."/>
            <person name="Grigoriev I.V."/>
            <person name="Corradi N."/>
            <person name="Roux C."/>
            <person name="Martin F.M."/>
        </authorList>
    </citation>
    <scope>NUCLEOTIDE SEQUENCE [LARGE SCALE GENOMIC DNA]</scope>
    <source>
        <strain evidence="2 3">DAOM 227022</strain>
    </source>
</reference>
<dbReference type="InterPro" id="IPR012337">
    <property type="entry name" value="RNaseH-like_sf"/>
</dbReference>
<dbReference type="GO" id="GO:0046983">
    <property type="term" value="F:protein dimerization activity"/>
    <property type="evidence" value="ECO:0007669"/>
    <property type="project" value="InterPro"/>
</dbReference>
<dbReference type="AlphaFoldDB" id="A0A397TN00"/>
<comment type="caution">
    <text evidence="2">The sequence shown here is derived from an EMBL/GenBank/DDBJ whole genome shotgun (WGS) entry which is preliminary data.</text>
</comment>
<evidence type="ECO:0000259" key="1">
    <source>
        <dbReference type="Pfam" id="PF05699"/>
    </source>
</evidence>
<evidence type="ECO:0000313" key="3">
    <source>
        <dbReference type="Proteomes" id="UP000265703"/>
    </source>
</evidence>
<protein>
    <recommendedName>
        <fullName evidence="1">HAT C-terminal dimerisation domain-containing protein</fullName>
    </recommendedName>
</protein>
<keyword evidence="3" id="KW-1185">Reference proteome</keyword>
<dbReference type="Proteomes" id="UP000265703">
    <property type="component" value="Unassembled WGS sequence"/>
</dbReference>
<evidence type="ECO:0000313" key="2">
    <source>
        <dbReference type="EMBL" id="RIA99348.1"/>
    </source>
</evidence>
<sequence length="137" mass="16150">MKKECPLYAMLAVLFPEIYNPNHIFCRDGFFTEQPKKYQDHNLLHFLYQFLYTILLNHLEKLLDKNDEAYCSILEAHEITYPYLAVIAHNFLAISGTSVLVKRIFSGDTDLIMKRYSSLQGEHACMYLKNWINHPMN</sequence>
<organism evidence="2 3">
    <name type="scientific">Glomus cerebriforme</name>
    <dbReference type="NCBI Taxonomy" id="658196"/>
    <lineage>
        <taxon>Eukaryota</taxon>
        <taxon>Fungi</taxon>
        <taxon>Fungi incertae sedis</taxon>
        <taxon>Mucoromycota</taxon>
        <taxon>Glomeromycotina</taxon>
        <taxon>Glomeromycetes</taxon>
        <taxon>Glomerales</taxon>
        <taxon>Glomeraceae</taxon>
        <taxon>Glomus</taxon>
    </lineage>
</organism>
<dbReference type="EMBL" id="QKYT01000005">
    <property type="protein sequence ID" value="RIA99348.1"/>
    <property type="molecule type" value="Genomic_DNA"/>
</dbReference>
<proteinExistence type="predicted"/>
<dbReference type="Pfam" id="PF05699">
    <property type="entry name" value="Dimer_Tnp_hAT"/>
    <property type="match status" value="1"/>
</dbReference>
<dbReference type="SUPFAM" id="SSF53098">
    <property type="entry name" value="Ribonuclease H-like"/>
    <property type="match status" value="1"/>
</dbReference>
<feature type="domain" description="HAT C-terminal dimerisation" evidence="1">
    <location>
        <begin position="62"/>
        <end position="131"/>
    </location>
</feature>
<name>A0A397TN00_9GLOM</name>
<accession>A0A397TN00</accession>
<gene>
    <name evidence="2" type="ORF">C1645_730961</name>
</gene>